<dbReference type="PANTHER" id="PTHR43345">
    <property type="entry name" value="3-ISOPROPYLMALATE DEHYDRATASE SMALL SUBUNIT 2-RELATED-RELATED"/>
    <property type="match status" value="1"/>
</dbReference>
<evidence type="ECO:0000313" key="13">
    <source>
        <dbReference type="EMBL" id="MQT91122.1"/>
    </source>
</evidence>
<evidence type="ECO:0000256" key="10">
    <source>
        <dbReference type="ARBA" id="ARBA00023304"/>
    </source>
</evidence>
<comment type="catalytic activity">
    <reaction evidence="1">
        <text>(2R,3S)-3-isopropylmalate = (2S)-2-isopropylmalate</text>
        <dbReference type="Rhea" id="RHEA:32287"/>
        <dbReference type="ChEBI" id="CHEBI:1178"/>
        <dbReference type="ChEBI" id="CHEBI:35121"/>
        <dbReference type="EC" id="4.2.1.33"/>
    </reaction>
</comment>
<evidence type="ECO:0000256" key="6">
    <source>
        <dbReference type="ARBA" id="ARBA00011998"/>
    </source>
</evidence>
<dbReference type="SUPFAM" id="SSF52016">
    <property type="entry name" value="LeuD/IlvD-like"/>
    <property type="match status" value="1"/>
</dbReference>
<name>A0A7X1WEC0_9PSED</name>
<dbReference type="InterPro" id="IPR015928">
    <property type="entry name" value="Aconitase/3IPM_dehydase_swvl"/>
</dbReference>
<dbReference type="EMBL" id="WIWJ01000085">
    <property type="protein sequence ID" value="MQT50051.1"/>
    <property type="molecule type" value="Genomic_DNA"/>
</dbReference>
<evidence type="ECO:0000313" key="12">
    <source>
        <dbReference type="EMBL" id="MQT50051.1"/>
    </source>
</evidence>
<comment type="function">
    <text evidence="2">Catalyzes the isomerization between 2-isopropylmalate and 3-isopropylmalate, via the formation of 2-isopropylmaleate.</text>
</comment>
<comment type="caution">
    <text evidence="12">The sequence shown here is derived from an EMBL/GenBank/DDBJ whole genome shotgun (WGS) entry which is preliminary data.</text>
</comment>
<keyword evidence="9" id="KW-0456">Lyase</keyword>
<accession>A0A7X1WEC0</accession>
<evidence type="ECO:0000256" key="2">
    <source>
        <dbReference type="ARBA" id="ARBA00002695"/>
    </source>
</evidence>
<reference evidence="14 15" key="1">
    <citation type="submission" date="2019-10" db="EMBL/GenBank/DDBJ databases">
        <title>Evaluation of single-gene subtyping targets for Pseudomonas.</title>
        <authorList>
            <person name="Reichler S.J."/>
            <person name="Orsi R.H."/>
            <person name="Wiedmann M."/>
            <person name="Martin N.H."/>
            <person name="Murphy S.I."/>
        </authorList>
    </citation>
    <scope>NUCLEOTIDE SEQUENCE [LARGE SCALE GENOMIC DNA]</scope>
    <source>
        <strain evidence="13 15">FSL R10-3254</strain>
        <strain evidence="12 14">FSL R10-3257</strain>
    </source>
</reference>
<feature type="domain" description="Aconitase A/isopropylmalate dehydratase small subunit swivel" evidence="11">
    <location>
        <begin position="24"/>
        <end position="74"/>
    </location>
</feature>
<dbReference type="InterPro" id="IPR033940">
    <property type="entry name" value="IPMI_Swivel"/>
</dbReference>
<keyword evidence="7" id="KW-0432">Leucine biosynthesis</keyword>
<organism evidence="12 14">
    <name type="scientific">Pseudomonas helleri</name>
    <dbReference type="NCBI Taxonomy" id="1608996"/>
    <lineage>
        <taxon>Bacteria</taxon>
        <taxon>Pseudomonadati</taxon>
        <taxon>Pseudomonadota</taxon>
        <taxon>Gammaproteobacteria</taxon>
        <taxon>Pseudomonadales</taxon>
        <taxon>Pseudomonadaceae</taxon>
        <taxon>Pseudomonas</taxon>
    </lineage>
</organism>
<dbReference type="Pfam" id="PF00694">
    <property type="entry name" value="Aconitase_C"/>
    <property type="match status" value="1"/>
</dbReference>
<evidence type="ECO:0000256" key="5">
    <source>
        <dbReference type="ARBA" id="ARBA00011271"/>
    </source>
</evidence>
<keyword evidence="10" id="KW-0100">Branched-chain amino acid biosynthesis</keyword>
<dbReference type="Proteomes" id="UP000489190">
    <property type="component" value="Unassembled WGS sequence"/>
</dbReference>
<dbReference type="PANTHER" id="PTHR43345:SF5">
    <property type="entry name" value="3-ISOPROPYLMALATE DEHYDRATASE SMALL SUBUNIT"/>
    <property type="match status" value="1"/>
</dbReference>
<dbReference type="InterPro" id="IPR000573">
    <property type="entry name" value="AconitaseA/IPMdHydase_ssu_swvl"/>
</dbReference>
<evidence type="ECO:0000313" key="14">
    <source>
        <dbReference type="Proteomes" id="UP000441404"/>
    </source>
</evidence>
<proteinExistence type="inferred from homology"/>
<evidence type="ECO:0000256" key="8">
    <source>
        <dbReference type="ARBA" id="ARBA00022605"/>
    </source>
</evidence>
<evidence type="ECO:0000256" key="4">
    <source>
        <dbReference type="ARBA" id="ARBA00009845"/>
    </source>
</evidence>
<dbReference type="Gene3D" id="3.20.19.10">
    <property type="entry name" value="Aconitase, domain 4"/>
    <property type="match status" value="1"/>
</dbReference>
<evidence type="ECO:0000256" key="3">
    <source>
        <dbReference type="ARBA" id="ARBA00004729"/>
    </source>
</evidence>
<comment type="similarity">
    <text evidence="4">Belongs to the LeuD family. LeuD type 1 subfamily.</text>
</comment>
<evidence type="ECO:0000256" key="1">
    <source>
        <dbReference type="ARBA" id="ARBA00000491"/>
    </source>
</evidence>
<gene>
    <name evidence="13" type="ORF">GHO39_18565</name>
    <name evidence="12" type="ORF">GHO40_25560</name>
</gene>
<dbReference type="EMBL" id="WIWI01000053">
    <property type="protein sequence ID" value="MQT91122.1"/>
    <property type="molecule type" value="Genomic_DNA"/>
</dbReference>
<dbReference type="AlphaFoldDB" id="A0A7X1WEC0"/>
<dbReference type="GO" id="GO:0009098">
    <property type="term" value="P:L-leucine biosynthetic process"/>
    <property type="evidence" value="ECO:0007669"/>
    <property type="project" value="UniProtKB-KW"/>
</dbReference>
<keyword evidence="8" id="KW-0028">Amino-acid biosynthesis</keyword>
<dbReference type="InterPro" id="IPR050075">
    <property type="entry name" value="LeuD"/>
</dbReference>
<evidence type="ECO:0000259" key="11">
    <source>
        <dbReference type="Pfam" id="PF00694"/>
    </source>
</evidence>
<comment type="subunit">
    <text evidence="5">Heterodimer of LeuC and LeuD.</text>
</comment>
<dbReference type="GO" id="GO:0003861">
    <property type="term" value="F:3-isopropylmalate dehydratase activity"/>
    <property type="evidence" value="ECO:0007669"/>
    <property type="project" value="UniProtKB-EC"/>
</dbReference>
<dbReference type="EC" id="4.2.1.33" evidence="6"/>
<comment type="pathway">
    <text evidence="3">Amino-acid biosynthesis; L-leucine biosynthesis; L-leucine from 3-methyl-2-oxobutanoate: step 2/4.</text>
</comment>
<evidence type="ECO:0000256" key="7">
    <source>
        <dbReference type="ARBA" id="ARBA00022430"/>
    </source>
</evidence>
<evidence type="ECO:0000256" key="9">
    <source>
        <dbReference type="ARBA" id="ARBA00023239"/>
    </source>
</evidence>
<sequence length="116" mass="12932">MSADWSWVSLASARRSIRRRRQHAGSNFGCGSSREHAVWAIIDYGFQAVLAPRMADIFRNNALNNGLLAIEISEKIHTKLVNQTNARVTVDLEAQTIIDDEGCSEKLKSIHLRAIA</sequence>
<dbReference type="RefSeq" id="WP_323370836.1">
    <property type="nucleotide sequence ID" value="NZ_WIWI01000053.1"/>
</dbReference>
<evidence type="ECO:0000313" key="15">
    <source>
        <dbReference type="Proteomes" id="UP000489190"/>
    </source>
</evidence>
<dbReference type="CDD" id="cd01577">
    <property type="entry name" value="IPMI_Swivel"/>
    <property type="match status" value="1"/>
</dbReference>
<dbReference type="Proteomes" id="UP000441404">
    <property type="component" value="Unassembled WGS sequence"/>
</dbReference>
<protein>
    <recommendedName>
        <fullName evidence="6">3-isopropylmalate dehydratase</fullName>
        <ecNumber evidence="6">4.2.1.33</ecNumber>
    </recommendedName>
</protein>